<dbReference type="EMBL" id="CP006696">
    <property type="protein sequence ID" value="AIC10908.1"/>
    <property type="molecule type" value="Genomic_DNA"/>
</dbReference>
<protein>
    <submittedName>
        <fullName evidence="1">Uncharacterized protein</fullName>
    </submittedName>
</protein>
<gene>
    <name evidence="1" type="ORF">D934_00545</name>
</gene>
<dbReference type="AlphaFoldDB" id="A0A060H5V0"/>
<reference evidence="1 2" key="1">
    <citation type="submission" date="2013-08" db="EMBL/GenBank/DDBJ databases">
        <authorList>
            <person name="Stouthamer R."/>
            <person name="Nunney L."/>
        </authorList>
    </citation>
    <scope>NUCLEOTIDE SEQUENCE [LARGE SCALE GENOMIC DNA]</scope>
    <source>
        <strain evidence="2">ann-1</strain>
    </source>
</reference>
<organism evidence="1 2">
    <name type="scientific">Xylella fastidiosa subsp. sandyi Ann-1</name>
    <dbReference type="NCBI Taxonomy" id="155920"/>
    <lineage>
        <taxon>Bacteria</taxon>
        <taxon>Pseudomonadati</taxon>
        <taxon>Pseudomonadota</taxon>
        <taxon>Gammaproteobacteria</taxon>
        <taxon>Lysobacterales</taxon>
        <taxon>Lysobacteraceae</taxon>
        <taxon>Xylella</taxon>
    </lineage>
</organism>
<proteinExistence type="predicted"/>
<name>A0A060H5V0_XYLFS</name>
<evidence type="ECO:0000313" key="1">
    <source>
        <dbReference type="EMBL" id="AIC10908.1"/>
    </source>
</evidence>
<accession>A0A060H5V0</accession>
<dbReference type="PATRIC" id="fig|155920.8.peg.139"/>
<dbReference type="Proteomes" id="UP000027215">
    <property type="component" value="Chromosome"/>
</dbReference>
<sequence length="60" mass="6961">MRTVGLCVNSTRTWFARHALDFRAFLRDDCDTETLLVTGDAMAQRVLEHTRNQPSQRKHS</sequence>
<evidence type="ECO:0000313" key="2">
    <source>
        <dbReference type="Proteomes" id="UP000027215"/>
    </source>
</evidence>
<dbReference type="KEGG" id="xfs:D934_00545"/>
<dbReference type="HOGENOM" id="CLU_197683_1_0_6"/>